<organism evidence="2 3">
    <name type="scientific">Prorocentrum cordatum</name>
    <dbReference type="NCBI Taxonomy" id="2364126"/>
    <lineage>
        <taxon>Eukaryota</taxon>
        <taxon>Sar</taxon>
        <taxon>Alveolata</taxon>
        <taxon>Dinophyceae</taxon>
        <taxon>Prorocentrales</taxon>
        <taxon>Prorocentraceae</taxon>
        <taxon>Prorocentrum</taxon>
    </lineage>
</organism>
<feature type="region of interest" description="Disordered" evidence="1">
    <location>
        <begin position="1"/>
        <end position="68"/>
    </location>
</feature>
<evidence type="ECO:0000313" key="2">
    <source>
        <dbReference type="EMBL" id="CAK0908407.1"/>
    </source>
</evidence>
<name>A0ABN9YAY3_9DINO</name>
<reference evidence="2" key="1">
    <citation type="submission" date="2023-10" db="EMBL/GenBank/DDBJ databases">
        <authorList>
            <person name="Chen Y."/>
            <person name="Shah S."/>
            <person name="Dougan E. K."/>
            <person name="Thang M."/>
            <person name="Chan C."/>
        </authorList>
    </citation>
    <scope>NUCLEOTIDE SEQUENCE [LARGE SCALE GENOMIC DNA]</scope>
</reference>
<proteinExistence type="predicted"/>
<comment type="caution">
    <text evidence="2">The sequence shown here is derived from an EMBL/GenBank/DDBJ whole genome shotgun (WGS) entry which is preliminary data.</text>
</comment>
<evidence type="ECO:0000256" key="1">
    <source>
        <dbReference type="SAM" id="MobiDB-lite"/>
    </source>
</evidence>
<keyword evidence="3" id="KW-1185">Reference proteome</keyword>
<feature type="compositionally biased region" description="Basic residues" evidence="1">
    <location>
        <begin position="25"/>
        <end position="42"/>
    </location>
</feature>
<accession>A0ABN9YAY3</accession>
<feature type="compositionally biased region" description="Gly residues" evidence="1">
    <location>
        <begin position="43"/>
        <end position="65"/>
    </location>
</feature>
<gene>
    <name evidence="2" type="ORF">PCOR1329_LOCUS83089</name>
</gene>
<dbReference type="Proteomes" id="UP001189429">
    <property type="component" value="Unassembled WGS sequence"/>
</dbReference>
<feature type="non-terminal residue" evidence="2">
    <location>
        <position position="118"/>
    </location>
</feature>
<evidence type="ECO:0000313" key="3">
    <source>
        <dbReference type="Proteomes" id="UP001189429"/>
    </source>
</evidence>
<sequence>MGFEGGRARVAGADQVRQGDGGRPARPRRVAGGRGGAARRGRGGGPGGGRADCGPRPGGSGGGVQGRAARDLLVDDSAMAAVENTSEFWALRAKEVAAEAASLHAMLGGYEPVAAAGE</sequence>
<dbReference type="EMBL" id="CAUYUJ010022006">
    <property type="protein sequence ID" value="CAK0908407.1"/>
    <property type="molecule type" value="Genomic_DNA"/>
</dbReference>
<protein>
    <submittedName>
        <fullName evidence="2">Uncharacterized protein</fullName>
    </submittedName>
</protein>